<dbReference type="KEGG" id="vcy:IX92_14460"/>
<evidence type="ECO:0000313" key="2">
    <source>
        <dbReference type="Proteomes" id="UP000030081"/>
    </source>
</evidence>
<dbReference type="Proteomes" id="UP000030081">
    <property type="component" value="Chromosome 1"/>
</dbReference>
<proteinExistence type="predicted"/>
<dbReference type="EMBL" id="CP009617">
    <property type="protein sequence ID" value="AIW20153.1"/>
    <property type="molecule type" value="Genomic_DNA"/>
</dbReference>
<sequence>MASFSIKKRTLRSGESRFTVDIIVKKNSAIIHRESKTFRKKELARTYGNKRVREFVPPNSHQNNPQQDTYFSIDLLKRLICGKKQSAHR</sequence>
<reference evidence="1 2" key="1">
    <citation type="submission" date="2014-10" db="EMBL/GenBank/DDBJ databases">
        <title>The Complete Genome Sequence for the Shellfish Pathogen Vibrio coralliilyticus RE98 Isolated from a Shellfish Hatchery.</title>
        <authorList>
            <person name="Richards G.P."/>
            <person name="Bono J.L."/>
            <person name="Watson M.A."/>
            <person name="Needleman D.S."/>
        </authorList>
    </citation>
    <scope>NUCLEOTIDE SEQUENCE [LARGE SCALE GENOMIC DNA]</scope>
    <source>
        <strain evidence="1 2">RE98</strain>
    </source>
</reference>
<name>A0AAN0VYJ4_9VIBR</name>
<keyword evidence="2" id="KW-1185">Reference proteome</keyword>
<gene>
    <name evidence="1" type="ORF">IX92_14460</name>
</gene>
<protein>
    <recommendedName>
        <fullName evidence="3">Integrase</fullName>
    </recommendedName>
</protein>
<evidence type="ECO:0000313" key="1">
    <source>
        <dbReference type="EMBL" id="AIW20153.1"/>
    </source>
</evidence>
<organism evidence="1 2">
    <name type="scientific">Vibrio coralliilyticus</name>
    <dbReference type="NCBI Taxonomy" id="190893"/>
    <lineage>
        <taxon>Bacteria</taxon>
        <taxon>Pseudomonadati</taxon>
        <taxon>Pseudomonadota</taxon>
        <taxon>Gammaproteobacteria</taxon>
        <taxon>Vibrionales</taxon>
        <taxon>Vibrionaceae</taxon>
        <taxon>Vibrio</taxon>
    </lineage>
</organism>
<dbReference type="AlphaFoldDB" id="A0AAN0VYJ4"/>
<evidence type="ECO:0008006" key="3">
    <source>
        <dbReference type="Google" id="ProtNLM"/>
    </source>
</evidence>
<accession>A0AAN0VYJ4</accession>